<dbReference type="Pfam" id="PF02566">
    <property type="entry name" value="OsmC"/>
    <property type="match status" value="1"/>
</dbReference>
<dbReference type="SUPFAM" id="SSF53474">
    <property type="entry name" value="alpha/beta-Hydrolases"/>
    <property type="match status" value="1"/>
</dbReference>
<dbReference type="RefSeq" id="WP_093147767.1">
    <property type="nucleotide sequence ID" value="NZ_FNBW01000001.1"/>
</dbReference>
<comment type="caution">
    <text evidence="2">The sequence shown here is derived from an EMBL/GenBank/DDBJ whole genome shotgun (WGS) entry which is preliminary data.</text>
</comment>
<protein>
    <submittedName>
        <fullName evidence="2">Putative redox protein</fullName>
    </submittedName>
</protein>
<proteinExistence type="predicted"/>
<dbReference type="InterPro" id="IPR022742">
    <property type="entry name" value="Hydrolase_4"/>
</dbReference>
<evidence type="ECO:0000259" key="1">
    <source>
        <dbReference type="Pfam" id="PF12146"/>
    </source>
</evidence>
<dbReference type="AlphaFoldDB" id="A0A8G2BE84"/>
<dbReference type="InterPro" id="IPR015946">
    <property type="entry name" value="KH_dom-like_a/b"/>
</dbReference>
<dbReference type="InterPro" id="IPR036102">
    <property type="entry name" value="OsmC/Ohrsf"/>
</dbReference>
<accession>A0A8G2BE84</accession>
<dbReference type="InterPro" id="IPR003718">
    <property type="entry name" value="OsmC/Ohr_fam"/>
</dbReference>
<gene>
    <name evidence="2" type="ORF">SAMN05660686_00408</name>
</gene>
<feature type="domain" description="Serine aminopeptidase S33" evidence="1">
    <location>
        <begin position="49"/>
        <end position="136"/>
    </location>
</feature>
<organism evidence="2 3">
    <name type="scientific">Thalassobaculum litoreum DSM 18839</name>
    <dbReference type="NCBI Taxonomy" id="1123362"/>
    <lineage>
        <taxon>Bacteria</taxon>
        <taxon>Pseudomonadati</taxon>
        <taxon>Pseudomonadota</taxon>
        <taxon>Alphaproteobacteria</taxon>
        <taxon>Rhodospirillales</taxon>
        <taxon>Thalassobaculaceae</taxon>
        <taxon>Thalassobaculum</taxon>
    </lineage>
</organism>
<reference evidence="2 3" key="1">
    <citation type="submission" date="2016-10" db="EMBL/GenBank/DDBJ databases">
        <authorList>
            <person name="Varghese N."/>
            <person name="Submissions S."/>
        </authorList>
    </citation>
    <scope>NUCLEOTIDE SEQUENCE [LARGE SCALE GENOMIC DNA]</scope>
    <source>
        <strain evidence="2 3">DSM 18839</strain>
    </source>
</reference>
<dbReference type="PANTHER" id="PTHR39624:SF2">
    <property type="entry name" value="OSMC-LIKE PROTEIN"/>
    <property type="match status" value="1"/>
</dbReference>
<keyword evidence="3" id="KW-1185">Reference proteome</keyword>
<sequence length="415" mass="45034">MAVRTESVNFTGALGDTLAARIDRPTGPTRGYALFAHCFTCSKDLAAARHIATGLAERGIAVLRFDFTGLGHSEGEFANTTFASNVDDLVAAADFMRREYRAPTILVGHSLGGAAVLAAAARIEEVRGVATIGAPSDPTHVIHNFKGSLDAIERDGAADVELGGRRFQIRRSFVEDLRDHRLTDMVTALRKDLLIFHAPLDEIVGINNATEIFVAAKHPKSFVSLDKADHLLTRKADSAYVAAVLAGWAERFLDDSRPDGVRAEEGEVVVADAGDGKFPQWIAAGPHHRLRADEPVSVGGTDSGPGPYDFLLAGLGACTNMTLKMYADRKGWTFDRLETRLRHAKVHAEDCADCESREAKIDRIDRVLVIEGDFDADQRAKLREIADRCPVHRTLHSKISIVTTLEGDTDDEAAS</sequence>
<dbReference type="Proteomes" id="UP000198615">
    <property type="component" value="Unassembled WGS sequence"/>
</dbReference>
<dbReference type="Gene3D" id="3.40.50.1820">
    <property type="entry name" value="alpha/beta hydrolase"/>
    <property type="match status" value="1"/>
</dbReference>
<dbReference type="EMBL" id="FNBW01000001">
    <property type="protein sequence ID" value="SDF13729.1"/>
    <property type="molecule type" value="Genomic_DNA"/>
</dbReference>
<dbReference type="InterPro" id="IPR029058">
    <property type="entry name" value="AB_hydrolase_fold"/>
</dbReference>
<dbReference type="FunFam" id="3.40.50.1820:FF:000487">
    <property type="entry name" value="Dienelactone hydrolase"/>
    <property type="match status" value="1"/>
</dbReference>
<dbReference type="OrthoDB" id="9789573at2"/>
<name>A0A8G2BE84_9PROT</name>
<dbReference type="Pfam" id="PF12146">
    <property type="entry name" value="Hydrolase_4"/>
    <property type="match status" value="1"/>
</dbReference>
<dbReference type="SUPFAM" id="SSF82784">
    <property type="entry name" value="OsmC-like"/>
    <property type="match status" value="1"/>
</dbReference>
<evidence type="ECO:0000313" key="3">
    <source>
        <dbReference type="Proteomes" id="UP000198615"/>
    </source>
</evidence>
<dbReference type="Gene3D" id="3.30.300.20">
    <property type="match status" value="1"/>
</dbReference>
<evidence type="ECO:0000313" key="2">
    <source>
        <dbReference type="EMBL" id="SDF13729.1"/>
    </source>
</evidence>
<dbReference type="PANTHER" id="PTHR39624">
    <property type="entry name" value="PROTEIN INVOLVED IN RIMO-MEDIATED BETA-METHYLTHIOLATION OF RIBOSOMAL PROTEIN S12 YCAO"/>
    <property type="match status" value="1"/>
</dbReference>